<protein>
    <submittedName>
        <fullName evidence="1">Uncharacterized protein</fullName>
    </submittedName>
</protein>
<dbReference type="RefSeq" id="WP_138081577.1">
    <property type="nucleotide sequence ID" value="NZ_VAJM01000016.1"/>
</dbReference>
<dbReference type="Pfam" id="PF19452">
    <property type="entry name" value="DUF5990"/>
    <property type="match status" value="1"/>
</dbReference>
<dbReference type="EMBL" id="VAJM01000016">
    <property type="protein sequence ID" value="TLM88728.1"/>
    <property type="molecule type" value="Genomic_DNA"/>
</dbReference>
<dbReference type="InterPro" id="IPR046032">
    <property type="entry name" value="DUF5990"/>
</dbReference>
<name>A0A5R8WIN4_9BACT</name>
<sequence>MKPLLRFQLHVVNAPAGVTVALQQGTTQLLPPVVTTSEGVLLFETELGVSQVKDQQGFRLSGPCVHGRGDDRFLYLNSGTLAGQADSCWTRRAKVPLPVLTAALVEQALAAPSAAFQARMWGWAADGGPACASIRLLEAGWRLVSAAPTGSGNG</sequence>
<comment type="caution">
    <text evidence="1">The sequence shown here is derived from an EMBL/GenBank/DDBJ whole genome shotgun (WGS) entry which is preliminary data.</text>
</comment>
<accession>A0A5R8WIN4</accession>
<dbReference type="AlphaFoldDB" id="A0A5R8WIN4"/>
<reference evidence="1 2" key="1">
    <citation type="submission" date="2019-05" db="EMBL/GenBank/DDBJ databases">
        <title>Hymenobacter edaphi sp. nov., isolated from abandoned arsenic-contaminated farmland soil.</title>
        <authorList>
            <person name="Nie L."/>
        </authorList>
    </citation>
    <scope>NUCLEOTIDE SEQUENCE [LARGE SCALE GENOMIC DNA]</scope>
    <source>
        <strain evidence="1 2">1-3-3-8</strain>
    </source>
</reference>
<keyword evidence="2" id="KW-1185">Reference proteome</keyword>
<proteinExistence type="predicted"/>
<evidence type="ECO:0000313" key="1">
    <source>
        <dbReference type="EMBL" id="TLM88728.1"/>
    </source>
</evidence>
<dbReference type="Proteomes" id="UP000305517">
    <property type="component" value="Unassembled WGS sequence"/>
</dbReference>
<dbReference type="OrthoDB" id="8796340at2"/>
<organism evidence="1 2">
    <name type="scientific">Hymenobacter jeollabukensis</name>
    <dbReference type="NCBI Taxonomy" id="2025313"/>
    <lineage>
        <taxon>Bacteria</taxon>
        <taxon>Pseudomonadati</taxon>
        <taxon>Bacteroidota</taxon>
        <taxon>Cytophagia</taxon>
        <taxon>Cytophagales</taxon>
        <taxon>Hymenobacteraceae</taxon>
        <taxon>Hymenobacter</taxon>
    </lineage>
</organism>
<evidence type="ECO:0000313" key="2">
    <source>
        <dbReference type="Proteomes" id="UP000305517"/>
    </source>
</evidence>
<gene>
    <name evidence="1" type="ORF">FDY95_23115</name>
</gene>